<evidence type="ECO:0000313" key="1">
    <source>
        <dbReference type="EMBL" id="KRY06834.1"/>
    </source>
</evidence>
<accession>A0A0V0Z2R2</accession>
<proteinExistence type="predicted"/>
<organism evidence="1 2">
    <name type="scientific">Trichinella britovi</name>
    <name type="common">Parasitic roundworm</name>
    <dbReference type="NCBI Taxonomy" id="45882"/>
    <lineage>
        <taxon>Eukaryota</taxon>
        <taxon>Metazoa</taxon>
        <taxon>Ecdysozoa</taxon>
        <taxon>Nematoda</taxon>
        <taxon>Enoplea</taxon>
        <taxon>Dorylaimia</taxon>
        <taxon>Trichinellida</taxon>
        <taxon>Trichinellidae</taxon>
        <taxon>Trichinella</taxon>
    </lineage>
</organism>
<sequence length="32" mass="3601">MLKTKTKKLKVAVPFAPHRFHSDCSTNVELSS</sequence>
<gene>
    <name evidence="1" type="ORF">T03_15734</name>
</gene>
<name>A0A0V0Z2R2_TRIBR</name>
<dbReference type="EMBL" id="JYDI01004315">
    <property type="protein sequence ID" value="KRY06834.1"/>
    <property type="molecule type" value="Genomic_DNA"/>
</dbReference>
<evidence type="ECO:0000313" key="2">
    <source>
        <dbReference type="Proteomes" id="UP000054653"/>
    </source>
</evidence>
<keyword evidence="2" id="KW-1185">Reference proteome</keyword>
<protein>
    <submittedName>
        <fullName evidence="1">Uncharacterized protein</fullName>
    </submittedName>
</protein>
<comment type="caution">
    <text evidence="1">The sequence shown here is derived from an EMBL/GenBank/DDBJ whole genome shotgun (WGS) entry which is preliminary data.</text>
</comment>
<dbReference type="AlphaFoldDB" id="A0A0V0Z2R2"/>
<dbReference type="Proteomes" id="UP000054653">
    <property type="component" value="Unassembled WGS sequence"/>
</dbReference>
<reference evidence="1 2" key="1">
    <citation type="submission" date="2015-01" db="EMBL/GenBank/DDBJ databases">
        <title>Evolution of Trichinella species and genotypes.</title>
        <authorList>
            <person name="Korhonen P.K."/>
            <person name="Edoardo P."/>
            <person name="Giuseppe L.R."/>
            <person name="Gasser R.B."/>
        </authorList>
    </citation>
    <scope>NUCLEOTIDE SEQUENCE [LARGE SCALE GENOMIC DNA]</scope>
    <source>
        <strain evidence="1">ISS120</strain>
    </source>
</reference>